<proteinExistence type="predicted"/>
<dbReference type="EMBL" id="CP144532">
    <property type="protein sequence ID" value="WWC60399.1"/>
    <property type="molecule type" value="Genomic_DNA"/>
</dbReference>
<reference evidence="3" key="2">
    <citation type="submission" date="2024-02" db="EMBL/GenBank/DDBJ databases">
        <title>Comparative genomics of Cryptococcus and Kwoniella reveals pathogenesis evolution and contrasting modes of karyotype evolution via chromosome fusion or intercentromeric recombination.</title>
        <authorList>
            <person name="Coelho M.A."/>
            <person name="David-Palma M."/>
            <person name="Shea T."/>
            <person name="Bowers K."/>
            <person name="McGinley-Smith S."/>
            <person name="Mohammad A.W."/>
            <person name="Gnirke A."/>
            <person name="Yurkov A.M."/>
            <person name="Nowrousian M."/>
            <person name="Sun S."/>
            <person name="Cuomo C.A."/>
            <person name="Heitman J."/>
        </authorList>
    </citation>
    <scope>NUCLEOTIDE SEQUENCE</scope>
    <source>
        <strain evidence="3">CBS 10117</strain>
    </source>
</reference>
<dbReference type="Gene3D" id="3.40.220.10">
    <property type="entry name" value="Leucine Aminopeptidase, subunit E, domain 1"/>
    <property type="match status" value="1"/>
</dbReference>
<dbReference type="CDD" id="cd02908">
    <property type="entry name" value="Macro_OAADPr_deacetylase"/>
    <property type="match status" value="1"/>
</dbReference>
<evidence type="ECO:0000313" key="3">
    <source>
        <dbReference type="EMBL" id="WWC60399.1"/>
    </source>
</evidence>
<dbReference type="GeneID" id="28966689"/>
<dbReference type="AlphaFoldDB" id="A0AAJ8KL01"/>
<evidence type="ECO:0000259" key="2">
    <source>
        <dbReference type="PROSITE" id="PS51154"/>
    </source>
</evidence>
<dbReference type="InterPro" id="IPR002589">
    <property type="entry name" value="Macro_dom"/>
</dbReference>
<protein>
    <recommendedName>
        <fullName evidence="2">Macro domain-containing protein</fullName>
    </recommendedName>
</protein>
<name>A0AAJ8KL01_9TREE</name>
<dbReference type="Proteomes" id="UP000078595">
    <property type="component" value="Chromosome 3"/>
</dbReference>
<evidence type="ECO:0000313" key="4">
    <source>
        <dbReference type="Proteomes" id="UP000078595"/>
    </source>
</evidence>
<gene>
    <name evidence="3" type="ORF">I303_102971</name>
</gene>
<dbReference type="SUPFAM" id="SSF52949">
    <property type="entry name" value="Macro domain-like"/>
    <property type="match status" value="1"/>
</dbReference>
<dbReference type="PANTHER" id="PTHR11106:SF27">
    <property type="entry name" value="MACRO DOMAIN-CONTAINING PROTEIN"/>
    <property type="match status" value="1"/>
</dbReference>
<reference evidence="3" key="1">
    <citation type="submission" date="2013-07" db="EMBL/GenBank/DDBJ databases">
        <authorList>
            <consortium name="The Broad Institute Genome Sequencing Platform"/>
            <person name="Cuomo C."/>
            <person name="Litvintseva A."/>
            <person name="Chen Y."/>
            <person name="Heitman J."/>
            <person name="Sun S."/>
            <person name="Springer D."/>
            <person name="Dromer F."/>
            <person name="Young S.K."/>
            <person name="Zeng Q."/>
            <person name="Gargeya S."/>
            <person name="Fitzgerald M."/>
            <person name="Abouelleil A."/>
            <person name="Alvarado L."/>
            <person name="Berlin A.M."/>
            <person name="Chapman S.B."/>
            <person name="Dewar J."/>
            <person name="Goldberg J."/>
            <person name="Griggs A."/>
            <person name="Gujja S."/>
            <person name="Hansen M."/>
            <person name="Howarth C."/>
            <person name="Imamovic A."/>
            <person name="Larimer J."/>
            <person name="McCowan C."/>
            <person name="Murphy C."/>
            <person name="Pearson M."/>
            <person name="Priest M."/>
            <person name="Roberts A."/>
            <person name="Saif S."/>
            <person name="Shea T."/>
            <person name="Sykes S."/>
            <person name="Wortman J."/>
            <person name="Nusbaum C."/>
            <person name="Birren B."/>
        </authorList>
    </citation>
    <scope>NUCLEOTIDE SEQUENCE</scope>
    <source>
        <strain evidence="3">CBS 10117</strain>
    </source>
</reference>
<feature type="domain" description="Macro" evidence="2">
    <location>
        <begin position="26"/>
        <end position="206"/>
    </location>
</feature>
<dbReference type="NCBIfam" id="NF001664">
    <property type="entry name" value="PRK00431.1-6"/>
    <property type="match status" value="1"/>
</dbReference>
<dbReference type="Pfam" id="PF01661">
    <property type="entry name" value="Macro"/>
    <property type="match status" value="1"/>
</dbReference>
<dbReference type="PROSITE" id="PS51154">
    <property type="entry name" value="MACRO"/>
    <property type="match status" value="1"/>
</dbReference>
<feature type="region of interest" description="Disordered" evidence="1">
    <location>
        <begin position="1"/>
        <end position="25"/>
    </location>
</feature>
<sequence length="221" mass="23740">MTTSPSDIPTLADLYESKAIPQSDEQPKYRYDEALNKRVSIWRGDITELESDMIVNAANSSLLGGGGVDGAIHRAAGPELFEECEGLGGAKTGETKVTGAYELPSKLIAHTVGPIYSSSKKDQCAAQLRSCYSTSLELCKKHGGGSIGFSSISTGVYGYPIQAATEIAIETTRTSLEADQSISRVIYVVFSQRDEDVYKSIIPRFFPPPPSSPPSYEEATS</sequence>
<dbReference type="KEGG" id="kdj:28966689"/>
<dbReference type="InterPro" id="IPR043472">
    <property type="entry name" value="Macro_dom-like"/>
</dbReference>
<dbReference type="PANTHER" id="PTHR11106">
    <property type="entry name" value="GANGLIOSIDE INDUCED DIFFERENTIATION ASSOCIATED PROTEIN 2-RELATED"/>
    <property type="match status" value="1"/>
</dbReference>
<accession>A0AAJ8KL01</accession>
<dbReference type="RefSeq" id="XP_018264810.2">
    <property type="nucleotide sequence ID" value="XM_018406316.2"/>
</dbReference>
<dbReference type="SMART" id="SM00506">
    <property type="entry name" value="A1pp"/>
    <property type="match status" value="1"/>
</dbReference>
<organism evidence="3 4">
    <name type="scientific">Kwoniella dejecticola CBS 10117</name>
    <dbReference type="NCBI Taxonomy" id="1296121"/>
    <lineage>
        <taxon>Eukaryota</taxon>
        <taxon>Fungi</taxon>
        <taxon>Dikarya</taxon>
        <taxon>Basidiomycota</taxon>
        <taxon>Agaricomycotina</taxon>
        <taxon>Tremellomycetes</taxon>
        <taxon>Tremellales</taxon>
        <taxon>Cryptococcaceae</taxon>
        <taxon>Kwoniella</taxon>
    </lineage>
</organism>
<evidence type="ECO:0000256" key="1">
    <source>
        <dbReference type="SAM" id="MobiDB-lite"/>
    </source>
</evidence>
<keyword evidence="4" id="KW-1185">Reference proteome</keyword>